<dbReference type="AlphaFoldDB" id="A0AAE0YBM5"/>
<sequence>MRVEAPVQDLLTSLFGKALDRQSEGPDSLQDDSKYGTTSCDRWLCAITDIISPRTRSRKNCDSNKIDARPSTKFLFHPLLFKPLTEFPQNVSLLLILDSIHPPEQYSMSALATGSITKSF</sequence>
<name>A0AAE0YBM5_9GAST</name>
<organism evidence="1 2">
    <name type="scientific">Elysia crispata</name>
    <name type="common">lettuce slug</name>
    <dbReference type="NCBI Taxonomy" id="231223"/>
    <lineage>
        <taxon>Eukaryota</taxon>
        <taxon>Metazoa</taxon>
        <taxon>Spiralia</taxon>
        <taxon>Lophotrochozoa</taxon>
        <taxon>Mollusca</taxon>
        <taxon>Gastropoda</taxon>
        <taxon>Heterobranchia</taxon>
        <taxon>Euthyneura</taxon>
        <taxon>Panpulmonata</taxon>
        <taxon>Sacoglossa</taxon>
        <taxon>Placobranchoidea</taxon>
        <taxon>Plakobranchidae</taxon>
        <taxon>Elysia</taxon>
    </lineage>
</organism>
<evidence type="ECO:0000313" key="1">
    <source>
        <dbReference type="EMBL" id="KAK3740081.1"/>
    </source>
</evidence>
<dbReference type="Proteomes" id="UP001283361">
    <property type="component" value="Unassembled WGS sequence"/>
</dbReference>
<proteinExistence type="predicted"/>
<comment type="caution">
    <text evidence="1">The sequence shown here is derived from an EMBL/GenBank/DDBJ whole genome shotgun (WGS) entry which is preliminary data.</text>
</comment>
<gene>
    <name evidence="1" type="ORF">RRG08_021367</name>
</gene>
<protein>
    <submittedName>
        <fullName evidence="1">Uncharacterized protein</fullName>
    </submittedName>
</protein>
<dbReference type="EMBL" id="JAWDGP010006489">
    <property type="protein sequence ID" value="KAK3740081.1"/>
    <property type="molecule type" value="Genomic_DNA"/>
</dbReference>
<keyword evidence="2" id="KW-1185">Reference proteome</keyword>
<reference evidence="1" key="1">
    <citation type="journal article" date="2023" name="G3 (Bethesda)">
        <title>A reference genome for the long-term kleptoplast-retaining sea slug Elysia crispata morphotype clarki.</title>
        <authorList>
            <person name="Eastman K.E."/>
            <person name="Pendleton A.L."/>
            <person name="Shaikh M.A."/>
            <person name="Suttiyut T."/>
            <person name="Ogas R."/>
            <person name="Tomko P."/>
            <person name="Gavelis G."/>
            <person name="Widhalm J.R."/>
            <person name="Wisecaver J.H."/>
        </authorList>
    </citation>
    <scope>NUCLEOTIDE SEQUENCE</scope>
    <source>
        <strain evidence="1">ECLA1</strain>
    </source>
</reference>
<evidence type="ECO:0000313" key="2">
    <source>
        <dbReference type="Proteomes" id="UP001283361"/>
    </source>
</evidence>
<accession>A0AAE0YBM5</accession>